<dbReference type="EMBL" id="GIFC01005766">
    <property type="protein sequence ID" value="MXU87849.1"/>
    <property type="molecule type" value="Transcribed_RNA"/>
</dbReference>
<reference evidence="1" key="1">
    <citation type="submission" date="2019-12" db="EMBL/GenBank/DDBJ databases">
        <title>An insight into the sialome of adult female Ixodes ricinus ticks feeding for 6 days.</title>
        <authorList>
            <person name="Perner J."/>
            <person name="Ribeiro J.M.C."/>
        </authorList>
    </citation>
    <scope>NUCLEOTIDE SEQUENCE</scope>
    <source>
        <strain evidence="1">Semi-engorged</strain>
        <tissue evidence="1">Salivary glands</tissue>
    </source>
</reference>
<sequence length="98" mass="10917">MYDYGMIGIWRGLRNFVVMFPESVIGASAGLTQPCLTYVLMAAAQGDGVNFLLYAWNEFLFVFNNAANWNPVVVHLLTELLQTHAAGENHIRVELLGN</sequence>
<evidence type="ECO:0000313" key="1">
    <source>
        <dbReference type="EMBL" id="MXU87849.1"/>
    </source>
</evidence>
<accession>A0A6B0U5R0</accession>
<proteinExistence type="predicted"/>
<name>A0A6B0U5R0_IXORI</name>
<dbReference type="AlphaFoldDB" id="A0A6B0U5R0"/>
<protein>
    <submittedName>
        <fullName evidence="1">Uncharacterized protein</fullName>
    </submittedName>
</protein>
<organism evidence="1">
    <name type="scientific">Ixodes ricinus</name>
    <name type="common">Common tick</name>
    <name type="synonym">Acarus ricinus</name>
    <dbReference type="NCBI Taxonomy" id="34613"/>
    <lineage>
        <taxon>Eukaryota</taxon>
        <taxon>Metazoa</taxon>
        <taxon>Ecdysozoa</taxon>
        <taxon>Arthropoda</taxon>
        <taxon>Chelicerata</taxon>
        <taxon>Arachnida</taxon>
        <taxon>Acari</taxon>
        <taxon>Parasitiformes</taxon>
        <taxon>Ixodida</taxon>
        <taxon>Ixodoidea</taxon>
        <taxon>Ixodidae</taxon>
        <taxon>Ixodinae</taxon>
        <taxon>Ixodes</taxon>
    </lineage>
</organism>